<reference evidence="12 13" key="1">
    <citation type="submission" date="2024-03" db="EMBL/GenBank/DDBJ databases">
        <title>The Acrasis kona genome and developmental transcriptomes reveal deep origins of eukaryotic multicellular pathways.</title>
        <authorList>
            <person name="Sheikh S."/>
            <person name="Fu C.-J."/>
            <person name="Brown M.W."/>
            <person name="Baldauf S.L."/>
        </authorList>
    </citation>
    <scope>NUCLEOTIDE SEQUENCE [LARGE SCALE GENOMIC DNA]</scope>
    <source>
        <strain evidence="12 13">ATCC MYA-3509</strain>
    </source>
</reference>
<feature type="domain" description="ABC transporter" evidence="10">
    <location>
        <begin position="411"/>
        <end position="656"/>
    </location>
</feature>
<feature type="transmembrane region" description="Helical" evidence="9">
    <location>
        <begin position="86"/>
        <end position="110"/>
    </location>
</feature>
<evidence type="ECO:0000256" key="8">
    <source>
        <dbReference type="SAM" id="MobiDB-lite"/>
    </source>
</evidence>
<keyword evidence="2" id="KW-0813">Transport</keyword>
<dbReference type="InterPro" id="IPR011527">
    <property type="entry name" value="ABC1_TM_dom"/>
</dbReference>
<dbReference type="FunFam" id="1.20.1560.10:FF:000058">
    <property type="entry name" value="ABC transporter B family member 25"/>
    <property type="match status" value="1"/>
</dbReference>
<dbReference type="InterPro" id="IPR039421">
    <property type="entry name" value="Type_1_exporter"/>
</dbReference>
<evidence type="ECO:0000259" key="10">
    <source>
        <dbReference type="PROSITE" id="PS50893"/>
    </source>
</evidence>
<protein>
    <submittedName>
        <fullName evidence="12">ABC transporter B family member ABCB1</fullName>
    </submittedName>
</protein>
<accession>A0AAW2ZFV0</accession>
<keyword evidence="5" id="KW-0067">ATP-binding</keyword>
<comment type="subcellular location">
    <subcellularLocation>
        <location evidence="1">Mitochondrion inner membrane</location>
        <topology evidence="1">Multi-pass membrane protein</topology>
    </subcellularLocation>
</comment>
<evidence type="ECO:0000256" key="5">
    <source>
        <dbReference type="ARBA" id="ARBA00022840"/>
    </source>
</evidence>
<dbReference type="GO" id="GO:0005743">
    <property type="term" value="C:mitochondrial inner membrane"/>
    <property type="evidence" value="ECO:0007669"/>
    <property type="project" value="UniProtKB-SubCell"/>
</dbReference>
<dbReference type="Gene3D" id="1.20.1560.10">
    <property type="entry name" value="ABC transporter type 1, transmembrane domain"/>
    <property type="match status" value="1"/>
</dbReference>
<evidence type="ECO:0000313" key="12">
    <source>
        <dbReference type="EMBL" id="KAL0487883.1"/>
    </source>
</evidence>
<feature type="transmembrane region" description="Helical" evidence="9">
    <location>
        <begin position="305"/>
        <end position="329"/>
    </location>
</feature>
<proteinExistence type="predicted"/>
<evidence type="ECO:0000259" key="11">
    <source>
        <dbReference type="PROSITE" id="PS50929"/>
    </source>
</evidence>
<dbReference type="PANTHER" id="PTHR43394:SF1">
    <property type="entry name" value="ATP-BINDING CASSETTE SUB-FAMILY B MEMBER 10, MITOCHONDRIAL"/>
    <property type="match status" value="1"/>
</dbReference>
<evidence type="ECO:0000256" key="1">
    <source>
        <dbReference type="ARBA" id="ARBA00004448"/>
    </source>
</evidence>
<evidence type="ECO:0000256" key="7">
    <source>
        <dbReference type="ARBA" id="ARBA00023136"/>
    </source>
</evidence>
<dbReference type="CDD" id="cd18780">
    <property type="entry name" value="ABC_6TM_AtABCB27_like"/>
    <property type="match status" value="1"/>
</dbReference>
<dbReference type="Proteomes" id="UP001431209">
    <property type="component" value="Unassembled WGS sequence"/>
</dbReference>
<dbReference type="PANTHER" id="PTHR43394">
    <property type="entry name" value="ATP-DEPENDENT PERMEASE MDL1, MITOCHONDRIAL"/>
    <property type="match status" value="1"/>
</dbReference>
<evidence type="ECO:0000256" key="4">
    <source>
        <dbReference type="ARBA" id="ARBA00022741"/>
    </source>
</evidence>
<comment type="caution">
    <text evidence="12">The sequence shown here is derived from an EMBL/GenBank/DDBJ whole genome shotgun (WGS) entry which is preliminary data.</text>
</comment>
<dbReference type="GO" id="GO:0016887">
    <property type="term" value="F:ATP hydrolysis activity"/>
    <property type="evidence" value="ECO:0007669"/>
    <property type="project" value="InterPro"/>
</dbReference>
<dbReference type="AlphaFoldDB" id="A0AAW2ZFV0"/>
<dbReference type="SUPFAM" id="SSF52540">
    <property type="entry name" value="P-loop containing nucleoside triphosphate hydrolases"/>
    <property type="match status" value="1"/>
</dbReference>
<feature type="transmembrane region" description="Helical" evidence="9">
    <location>
        <begin position="130"/>
        <end position="149"/>
    </location>
</feature>
<keyword evidence="13" id="KW-1185">Reference proteome</keyword>
<keyword evidence="7 9" id="KW-0472">Membrane</keyword>
<dbReference type="CDD" id="cd03249">
    <property type="entry name" value="ABC_MTABC3_MDL1_MDL2"/>
    <property type="match status" value="1"/>
</dbReference>
<keyword evidence="4" id="KW-0547">Nucleotide-binding</keyword>
<dbReference type="InterPro" id="IPR017871">
    <property type="entry name" value="ABC_transporter-like_CS"/>
</dbReference>
<dbReference type="InterPro" id="IPR003593">
    <property type="entry name" value="AAA+_ATPase"/>
</dbReference>
<dbReference type="PROSITE" id="PS50929">
    <property type="entry name" value="ABC_TM1F"/>
    <property type="match status" value="1"/>
</dbReference>
<dbReference type="Gene3D" id="3.40.50.300">
    <property type="entry name" value="P-loop containing nucleotide triphosphate hydrolases"/>
    <property type="match status" value="1"/>
</dbReference>
<dbReference type="FunFam" id="3.40.50.300:FF:000403">
    <property type="entry name" value="ATP-binding cassette sub-family B member 8, mitochondrial"/>
    <property type="match status" value="1"/>
</dbReference>
<name>A0AAW2ZFV0_9EUKA</name>
<dbReference type="PROSITE" id="PS00211">
    <property type="entry name" value="ABC_TRANSPORTER_1"/>
    <property type="match status" value="1"/>
</dbReference>
<feature type="compositionally biased region" description="Polar residues" evidence="8">
    <location>
        <begin position="32"/>
        <end position="41"/>
    </location>
</feature>
<gene>
    <name evidence="12" type="ORF">AKO1_000103</name>
</gene>
<dbReference type="PIRSF" id="PIRSF002773">
    <property type="entry name" value="ABC_prm/ATPase_B"/>
    <property type="match status" value="1"/>
</dbReference>
<organism evidence="12 13">
    <name type="scientific">Acrasis kona</name>
    <dbReference type="NCBI Taxonomy" id="1008807"/>
    <lineage>
        <taxon>Eukaryota</taxon>
        <taxon>Discoba</taxon>
        <taxon>Heterolobosea</taxon>
        <taxon>Tetramitia</taxon>
        <taxon>Eutetramitia</taxon>
        <taxon>Acrasidae</taxon>
        <taxon>Acrasis</taxon>
    </lineage>
</organism>
<evidence type="ECO:0000256" key="6">
    <source>
        <dbReference type="ARBA" id="ARBA00022989"/>
    </source>
</evidence>
<sequence>MTRPTTEEPYGQLNDDANQLDIDLDTTNTTDHVNQTPTTTEARVKTQDRTEGYATDEPTLTSNIKSLKKIKTTHIGWLGSLAKEQFWWLLAGTVALALSSAASLVLPTYIGIMIDSVTKNEEDSLNSVVFRLFLIVLVVGIATSFRAYCFQIAGERAVSNLRTTLFNTIIVQEIAFFDNTKTGELLNRLSSDTKALESAVTTNVSMGIRYIVQIIGSVAILFFLSWKLSFVMLAVVPPIVIGAVVYSKYVKNLGKKAQDALAEASDVAEESISNLRTMRSFGRELHHKKQYSNAINVSFQLGKNLAVASGSFNGIMMFSANLAIVLVLWYGGSLIKQGQITIGQLTSFLIYTITLATGFGALSGLWFDILKALGATERVYTLVHRQPLIESKHLVSSYENGTIIEDVQGLIQFDNVEFSYPARKENKVLDGLNLTLRPGQVVALVGESGGGKSTTAALLQRFYDPDEGQITLDGVPITQLDPVWLRHQIGVVSQEPALFATTIKDNISYGRIKYDGGVSFDETSQLDIEQAAKEANAHEFVMKFAQGYDTTVGERGVRLSGGQKQRVAIARAILKDPKILILDEATSALDAESEFLVQQALDRLMTGRTVLIIAHRLSTVKNADCVCVVSKGKVVETGTHDELISVQDGIYKNLVSRQLQHDTNVN</sequence>
<feature type="transmembrane region" description="Helical" evidence="9">
    <location>
        <begin position="349"/>
        <end position="370"/>
    </location>
</feature>
<evidence type="ECO:0000256" key="2">
    <source>
        <dbReference type="ARBA" id="ARBA00022448"/>
    </source>
</evidence>
<dbReference type="GO" id="GO:0090374">
    <property type="term" value="P:oligopeptide export from mitochondrion"/>
    <property type="evidence" value="ECO:0007669"/>
    <property type="project" value="TreeGrafter"/>
</dbReference>
<dbReference type="GO" id="GO:0015421">
    <property type="term" value="F:ABC-type oligopeptide transporter activity"/>
    <property type="evidence" value="ECO:0007669"/>
    <property type="project" value="TreeGrafter"/>
</dbReference>
<dbReference type="InterPro" id="IPR036640">
    <property type="entry name" value="ABC1_TM_sf"/>
</dbReference>
<dbReference type="InterPro" id="IPR003439">
    <property type="entry name" value="ABC_transporter-like_ATP-bd"/>
</dbReference>
<feature type="domain" description="ABC transmembrane type-1" evidence="11">
    <location>
        <begin position="90"/>
        <end position="371"/>
    </location>
</feature>
<dbReference type="SMART" id="SM00382">
    <property type="entry name" value="AAA"/>
    <property type="match status" value="1"/>
</dbReference>
<dbReference type="Pfam" id="PF00664">
    <property type="entry name" value="ABC_membrane"/>
    <property type="match status" value="1"/>
</dbReference>
<evidence type="ECO:0000256" key="9">
    <source>
        <dbReference type="SAM" id="Phobius"/>
    </source>
</evidence>
<dbReference type="Pfam" id="PF00005">
    <property type="entry name" value="ABC_tran"/>
    <property type="match status" value="1"/>
</dbReference>
<evidence type="ECO:0000313" key="13">
    <source>
        <dbReference type="Proteomes" id="UP001431209"/>
    </source>
</evidence>
<dbReference type="SUPFAM" id="SSF90123">
    <property type="entry name" value="ABC transporter transmembrane region"/>
    <property type="match status" value="1"/>
</dbReference>
<feature type="region of interest" description="Disordered" evidence="8">
    <location>
        <begin position="28"/>
        <end position="57"/>
    </location>
</feature>
<keyword evidence="3 9" id="KW-0812">Transmembrane</keyword>
<evidence type="ECO:0000256" key="3">
    <source>
        <dbReference type="ARBA" id="ARBA00022692"/>
    </source>
</evidence>
<dbReference type="InterPro" id="IPR027417">
    <property type="entry name" value="P-loop_NTPase"/>
</dbReference>
<feature type="compositionally biased region" description="Basic and acidic residues" evidence="8">
    <location>
        <begin position="42"/>
        <end position="51"/>
    </location>
</feature>
<dbReference type="EMBL" id="JAOPGA020001380">
    <property type="protein sequence ID" value="KAL0487883.1"/>
    <property type="molecule type" value="Genomic_DNA"/>
</dbReference>
<keyword evidence="6 9" id="KW-1133">Transmembrane helix</keyword>
<dbReference type="GO" id="GO:0005524">
    <property type="term" value="F:ATP binding"/>
    <property type="evidence" value="ECO:0007669"/>
    <property type="project" value="UniProtKB-KW"/>
</dbReference>
<dbReference type="PROSITE" id="PS50893">
    <property type="entry name" value="ABC_TRANSPORTER_2"/>
    <property type="match status" value="1"/>
</dbReference>